<dbReference type="SUPFAM" id="SSF52540">
    <property type="entry name" value="P-loop containing nucleoside triphosphate hydrolases"/>
    <property type="match status" value="2"/>
</dbReference>
<dbReference type="GeneID" id="27720448"/>
<dbReference type="GO" id="GO:0005634">
    <property type="term" value="C:nucleus"/>
    <property type="evidence" value="ECO:0007669"/>
    <property type="project" value="TreeGrafter"/>
</dbReference>
<dbReference type="InterPro" id="IPR000330">
    <property type="entry name" value="SNF2_N"/>
</dbReference>
<dbReference type="GO" id="GO:0006281">
    <property type="term" value="P:DNA repair"/>
    <property type="evidence" value="ECO:0007669"/>
    <property type="project" value="TreeGrafter"/>
</dbReference>
<dbReference type="Pfam" id="PF00176">
    <property type="entry name" value="SNF2-rel_dom"/>
    <property type="match status" value="2"/>
</dbReference>
<evidence type="ECO:0000313" key="5">
    <source>
        <dbReference type="EMBL" id="KEZ45979.1"/>
    </source>
</evidence>
<dbReference type="InterPro" id="IPR038718">
    <property type="entry name" value="SNF2-like_sf"/>
</dbReference>
<dbReference type="Gene3D" id="3.40.50.10810">
    <property type="entry name" value="Tandem AAA-ATPase domain"/>
    <property type="match status" value="2"/>
</dbReference>
<dbReference type="Gene3D" id="3.40.50.300">
    <property type="entry name" value="P-loop containing nucleotide triphosphate hydrolases"/>
    <property type="match status" value="1"/>
</dbReference>
<dbReference type="PROSITE" id="PS51194">
    <property type="entry name" value="HELICASE_CTER"/>
    <property type="match status" value="1"/>
</dbReference>
<dbReference type="EMBL" id="JOWA01000055">
    <property type="protein sequence ID" value="KEZ45979.1"/>
    <property type="molecule type" value="Genomic_DNA"/>
</dbReference>
<dbReference type="Pfam" id="PF00271">
    <property type="entry name" value="Helicase_C"/>
    <property type="match status" value="1"/>
</dbReference>
<evidence type="ECO:0000256" key="2">
    <source>
        <dbReference type="ARBA" id="ARBA00022801"/>
    </source>
</evidence>
<sequence length="621" mass="70387">MDKTSLRGTISHLGALIQELMSDEDLKLSAFCTPDNIKPAKTRRKYVRVPCKIDIVVCGPFGFFDDIGEWLEENDVYLQDPRIVAQDVKYCNPHRLSFSGWNECPMVSQVVAKVSKTVYLRDITDGDSFLDDYFSSEVELEETEQPRCVVTPLKRHQKQALTFMLRREEGWSMQGPHKDLWTIRDSDQGRLFINTISQLCHEEPPPELNGGIIADPMGLGKTLTMIAMAAVDVDADKNALADEELEVPSRHIVRATLVIVPPSRTPIQNQLNDLVTLLKFIRAYPYHEKRKFEEDITRLLKEEDPDQEGVARLQRLSSCLLLRRPKRTIQLPRRYDKECPVDFTGLEREKYNELKNRAIVSINAALQQGTDMNRSGMYVNMLQQIESLRLFCDLGLNYHTRHEAMAPTMGHSSDMAAWASIAQQAFISHLEMGPVYCSLCQSSLSLTDMENPVDDGVQLKKPLFSRCLRYVCAECASNLSRNGRAFQCEHSNACPAVPVSNSIYSLEDVHNEIPEPEKLSDRFPSKVVALVSDIETQPVDVKCIVFSSWRLTLNVVEAGLNQASIRCLRFDGKVPQSQRQSVIDQFKNDPSIRVLLLTLACGNFGLTLTEASRAYLMEPHW</sequence>
<dbReference type="InterPro" id="IPR050628">
    <property type="entry name" value="SNF2_RAD54_helicase_TF"/>
</dbReference>
<feature type="domain" description="Helicase C-terminal" evidence="4">
    <location>
        <begin position="526"/>
        <end position="621"/>
    </location>
</feature>
<dbReference type="InterPro" id="IPR001650">
    <property type="entry name" value="Helicase_C-like"/>
</dbReference>
<reference evidence="5 6" key="1">
    <citation type="journal article" date="2014" name="Genome Announc.">
        <title>Draft genome sequence of the pathogenic fungus Scedosporium apiospermum.</title>
        <authorList>
            <person name="Vandeputte P."/>
            <person name="Ghamrawi S."/>
            <person name="Rechenmann M."/>
            <person name="Iltis A."/>
            <person name="Giraud S."/>
            <person name="Fleury M."/>
            <person name="Thornton C."/>
            <person name="Delhaes L."/>
            <person name="Meyer W."/>
            <person name="Papon N."/>
            <person name="Bouchara J.P."/>
        </authorList>
    </citation>
    <scope>NUCLEOTIDE SEQUENCE [LARGE SCALE GENOMIC DNA]</scope>
    <source>
        <strain evidence="5 6">IHEM 14462</strain>
    </source>
</reference>
<accession>A0A084GF67</accession>
<organism evidence="5 6">
    <name type="scientific">Pseudallescheria apiosperma</name>
    <name type="common">Scedosporium apiospermum</name>
    <dbReference type="NCBI Taxonomy" id="563466"/>
    <lineage>
        <taxon>Eukaryota</taxon>
        <taxon>Fungi</taxon>
        <taxon>Dikarya</taxon>
        <taxon>Ascomycota</taxon>
        <taxon>Pezizomycotina</taxon>
        <taxon>Sordariomycetes</taxon>
        <taxon>Hypocreomycetidae</taxon>
        <taxon>Microascales</taxon>
        <taxon>Microascaceae</taxon>
        <taxon>Scedosporium</taxon>
    </lineage>
</organism>
<gene>
    <name evidence="5" type="ORF">SAPIO_CDS1376</name>
</gene>
<dbReference type="HOGENOM" id="CLU_000315_2_7_1"/>
<keyword evidence="2" id="KW-0378">Hydrolase</keyword>
<dbReference type="VEuPathDB" id="FungiDB:SAPIO_CDS1376"/>
<proteinExistence type="predicted"/>
<dbReference type="CDD" id="cd18793">
    <property type="entry name" value="SF2_C_SNF"/>
    <property type="match status" value="1"/>
</dbReference>
<protein>
    <recommendedName>
        <fullName evidence="4">Helicase C-terminal domain-containing protein</fullName>
    </recommendedName>
</protein>
<dbReference type="GO" id="GO:0016787">
    <property type="term" value="F:hydrolase activity"/>
    <property type="evidence" value="ECO:0007669"/>
    <property type="project" value="UniProtKB-KW"/>
</dbReference>
<dbReference type="KEGG" id="sapo:SAPIO_CDS1376"/>
<keyword evidence="3" id="KW-0067">ATP-binding</keyword>
<dbReference type="Proteomes" id="UP000028545">
    <property type="component" value="Unassembled WGS sequence"/>
</dbReference>
<dbReference type="OrthoDB" id="448448at2759"/>
<dbReference type="InterPro" id="IPR049730">
    <property type="entry name" value="SNF2/RAD54-like_C"/>
</dbReference>
<keyword evidence="1" id="KW-0547">Nucleotide-binding</keyword>
<dbReference type="AlphaFoldDB" id="A0A084GF67"/>
<dbReference type="OMA" id="AIMNIDE"/>
<dbReference type="GO" id="GO:0005524">
    <property type="term" value="F:ATP binding"/>
    <property type="evidence" value="ECO:0007669"/>
    <property type="project" value="UniProtKB-KW"/>
</dbReference>
<comment type="caution">
    <text evidence="5">The sequence shown here is derived from an EMBL/GenBank/DDBJ whole genome shotgun (WGS) entry which is preliminary data.</text>
</comment>
<evidence type="ECO:0000259" key="4">
    <source>
        <dbReference type="PROSITE" id="PS51194"/>
    </source>
</evidence>
<keyword evidence="6" id="KW-1185">Reference proteome</keyword>
<dbReference type="RefSeq" id="XP_016645778.1">
    <property type="nucleotide sequence ID" value="XM_016784662.1"/>
</dbReference>
<evidence type="ECO:0000313" key="6">
    <source>
        <dbReference type="Proteomes" id="UP000028545"/>
    </source>
</evidence>
<dbReference type="PANTHER" id="PTHR45626:SF22">
    <property type="entry name" value="DNA REPAIR PROTEIN RAD5"/>
    <property type="match status" value="1"/>
</dbReference>
<dbReference type="InterPro" id="IPR027417">
    <property type="entry name" value="P-loop_NTPase"/>
</dbReference>
<evidence type="ECO:0000256" key="1">
    <source>
        <dbReference type="ARBA" id="ARBA00022741"/>
    </source>
</evidence>
<name>A0A084GF67_PSEDA</name>
<evidence type="ECO:0000256" key="3">
    <source>
        <dbReference type="ARBA" id="ARBA00022840"/>
    </source>
</evidence>
<dbReference type="PANTHER" id="PTHR45626">
    <property type="entry name" value="TRANSCRIPTION TERMINATION FACTOR 2-RELATED"/>
    <property type="match status" value="1"/>
</dbReference>
<dbReference type="GO" id="GO:0008094">
    <property type="term" value="F:ATP-dependent activity, acting on DNA"/>
    <property type="evidence" value="ECO:0007669"/>
    <property type="project" value="TreeGrafter"/>
</dbReference>